<dbReference type="Proteomes" id="UP000186817">
    <property type="component" value="Unassembled WGS sequence"/>
</dbReference>
<dbReference type="OrthoDB" id="1658288at2759"/>
<feature type="region of interest" description="Disordered" evidence="2">
    <location>
        <begin position="2182"/>
        <end position="2246"/>
    </location>
</feature>
<organism evidence="3 4">
    <name type="scientific">Symbiodinium microadriaticum</name>
    <name type="common">Dinoflagellate</name>
    <name type="synonym">Zooxanthella microadriatica</name>
    <dbReference type="NCBI Taxonomy" id="2951"/>
    <lineage>
        <taxon>Eukaryota</taxon>
        <taxon>Sar</taxon>
        <taxon>Alveolata</taxon>
        <taxon>Dinophyceae</taxon>
        <taxon>Suessiales</taxon>
        <taxon>Symbiodiniaceae</taxon>
        <taxon>Symbiodinium</taxon>
    </lineage>
</organism>
<feature type="coiled-coil region" evidence="1">
    <location>
        <begin position="418"/>
        <end position="452"/>
    </location>
</feature>
<name>A0A1Q9ENK3_SYMMI</name>
<evidence type="ECO:0000256" key="1">
    <source>
        <dbReference type="SAM" id="Coils"/>
    </source>
</evidence>
<dbReference type="GO" id="GO:0004620">
    <property type="term" value="F:phospholipase activity"/>
    <property type="evidence" value="ECO:0007669"/>
    <property type="project" value="TreeGrafter"/>
</dbReference>
<evidence type="ECO:0000256" key="2">
    <source>
        <dbReference type="SAM" id="MobiDB-lite"/>
    </source>
</evidence>
<keyword evidence="1" id="KW-0175">Coiled coil</keyword>
<protein>
    <submittedName>
        <fullName evidence="3">Patatin-like protein 1</fullName>
    </submittedName>
</protein>
<dbReference type="EMBL" id="LSRX01000105">
    <property type="protein sequence ID" value="OLQ09026.1"/>
    <property type="molecule type" value="Genomic_DNA"/>
</dbReference>
<comment type="caution">
    <text evidence="3">The sequence shown here is derived from an EMBL/GenBank/DDBJ whole genome shotgun (WGS) entry which is preliminary data.</text>
</comment>
<dbReference type="Gene3D" id="3.40.1090.10">
    <property type="entry name" value="Cytosolic phospholipase A2 catalytic domain"/>
    <property type="match status" value="1"/>
</dbReference>
<dbReference type="PANTHER" id="PTHR32176">
    <property type="entry name" value="XYLOSE ISOMERASE"/>
    <property type="match status" value="1"/>
</dbReference>
<feature type="compositionally biased region" description="Low complexity" evidence="2">
    <location>
        <begin position="2182"/>
        <end position="2235"/>
    </location>
</feature>
<dbReference type="InterPro" id="IPR016035">
    <property type="entry name" value="Acyl_Trfase/lysoPLipase"/>
</dbReference>
<sequence>MQICFTLQFEAALADWRSASSSSCRNEEKLEQSGCALAAEVSELQGLAARLIPVGIFVIACEAPAPGPGVNGSSPKQTKGMSCSDSGSHKWFLEGSARQHLIGMAWDEAQLGKIFGPSGKLHKQAQVLELAKECGHEPAQIVEQVFGIYQHLAVSDGSSAELMKAFQQVLDHLGDLAEVLEDSTRPESDRMLRDICSLLRWDFSKKVLRLKLKVDASQAKARLRGFWEDQCRLAEDADWLPDSEVRLEERLAGFVAGPEPQDDLDKVMQLVCSFENASDDEKVAFFLLHFKQELFALVQQKANHFIEEEVENMKELDGIFEVQEQYYKVLVCTASLVAQCYQKSRPEARAFLFGHDWDEMPIEKLRAKKSQLLKSFHTDKTKTLAWRVRSIKDAEGDVAMEEQVQADLEKFTAATALVSQVGKDIEQEREKLMDLRKRMRKLEGEAKVWMRRAEDNAELAKKLAKKDASSLHQDKQQDAAKRARELWDDLMRLLDREDEPDEPRRIRVRLSIAEACVLEGLPANIAQLYVIGAKHLWHRTWPLDQKKQQEHNVLLKAILEVEQKVHAPGACASIRTGKAEAGHVATTDVLALLPTACRGQRLRSDLQVATRADLDKVFQSTMQFDMDAYQLMVPTLEVARCDVSSPMCRTLKFSQTACNTLGGAGLAAGAGFLAVGSLIGCAVTGGAGILLLTIGGVAGLKASRQASARGSFLKQLHHIVRESYKALQSKGAEAFLETLCMPLPNSGELGGAAGKQVLKYPHTLEEPLKDLEGSVKFLLEWSVCPVFIGQLLLQVAEIFASRRIKQMKLANGEAQVPMYNRLKIQAENILNYLEKSVSEGDESHGDLYQAALDLDAQKRTEDTLAPKKARFQTKDKDGLSLLEECFVWSTTGRAWCLKKQLPERICSTASQIGMTVQKATLYKKDGSALERSRELKDLRCLTKLFVDEADVCTIELELSSSMWACFNDLASFFVKDQPAKDGHRAQLFQLLQITRINMAMLLLLNQEATQEEDGNIKKAELILQKVLKSVQASTSSYDLEIRVKAVQDFFQVFAGRELKMLDDGEVCPAEIVRYEQWSQRLACIVEFPAFSAGPTTLPDKFKSLTSAFLASLARQRCKTSPATKEVQEEAQEILARMKSLGSTDCDNALRWLAKECGGVKQVFVCKPPGFIASCCGGVGGDRFGQPAEKRAVLPHPSEDGFDVFLTEENDKWCSLQLFEPGDFHLAARELACDLRIRPSTIAWDGKGGKVPKALEELAKAFEQEPTEGGDRKVSFATELLRIHTSASLPGDYRQAKILMTCLRLLSNESLHATITDDILNETQRFLWFPSVLSKIYLTKAHSLLSQGLVHSSKKCADEVGNTPEFVESCAEEKEWLQRLQEGQRVAMQHCETPASYKAEQPKWGQQSSMGFRCKNGKALYNYTPQEVGKAWRSTDRYNILSVDGRGIQDVMPAVLLSELELRLHKPLHQVFQLMAGTSTGSLIIGGLATPTVEGKHRYSACDIVKLYVFRGKQVVPQVEQQLLKDMTSWAEEDAIPFKDTLGNIMVQARTPDGLQQRVADEARRSCPGYKVNLKLFDVLRSSAADQNPLYDFFLQGHEKKCPADGLATRALLWAAEQATPTPTPSVLLSLGSDTDVSFENLARFEQLSYHNPRLQTDISWSDTSAESIAKLLDRAESYLQEAYCAESNWFNKMIEQRNPQLIVWCPEFSIRSRPVCHRIKQCHAVREKQVVAISFSMAAGAVAFEHVVRPLESEKQLARHVTSSVQARWDVCGVLEHLSAMKLEHVLAWAADVAKEVFSLFVGALGHGALTKPLPRLVSGLSDVCVLKPAEGQQYCPWCVGEHQPARVLTRVFQVRPSKLWDARFFLHELSAGDAPYPGSYSVATAPAEPSYTAGGKLEANIVLDADHNGDAIFDYCPHSEAQTDLGSEECFRSRQINDWTDVHAYWDASNTPGRLQGNDISTSIASSTAIASAVEVAICKYTDEIFVSCVDLDIVGGVATTSPECIWTEPAGRTVERASREVYYQSKTDIYHMWNSNACCLSAAESFGSDVTGNPNLVVFTPTVGTFGFCECTAWDPSNPGTCAGAATSDNMICPVLGASKEMCSEAASWDGLPVGCTPVFSTTPSATATTTMAVSTTSPTDGCCYWDANKGCEGSGYCWESKANCEGSCNGNWKANTPSTMAPTTVPPTTTVAPTPAPVYTTTTTVTTTTTPMPTTTTTTTTTTSMPSTTPASSDSFEPVDGGEGRACRGAHAGDNDASYFTTVSGGVDSLDECKAHCLATAGCHGIENIGRRCEIWTHPVGASISLDGYVCLRVVGGTSSKMKLIEAPACWLVLLPLLPTTDFVIRPVTTCTTESDDDGYDDDNKRKQ</sequence>
<gene>
    <name evidence="3" type="primary">PLP1</name>
    <name evidence="3" type="ORF">AK812_SmicGene7427</name>
</gene>
<evidence type="ECO:0000313" key="4">
    <source>
        <dbReference type="Proteomes" id="UP000186817"/>
    </source>
</evidence>
<accession>A0A1Q9ENK3</accession>
<proteinExistence type="predicted"/>
<dbReference type="GO" id="GO:0047372">
    <property type="term" value="F:monoacylglycerol lipase activity"/>
    <property type="evidence" value="ECO:0007669"/>
    <property type="project" value="TreeGrafter"/>
</dbReference>
<keyword evidence="4" id="KW-1185">Reference proteome</keyword>
<reference evidence="3 4" key="1">
    <citation type="submission" date="2016-02" db="EMBL/GenBank/DDBJ databases">
        <title>Genome analysis of coral dinoflagellate symbionts highlights evolutionary adaptations to a symbiotic lifestyle.</title>
        <authorList>
            <person name="Aranda M."/>
            <person name="Li Y."/>
            <person name="Liew Y.J."/>
            <person name="Baumgarten S."/>
            <person name="Simakov O."/>
            <person name="Wilson M."/>
            <person name="Piel J."/>
            <person name="Ashoor H."/>
            <person name="Bougouffa S."/>
            <person name="Bajic V.B."/>
            <person name="Ryu T."/>
            <person name="Ravasi T."/>
            <person name="Bayer T."/>
            <person name="Micklem G."/>
            <person name="Kim H."/>
            <person name="Bhak J."/>
            <person name="Lajeunesse T.C."/>
            <person name="Voolstra C.R."/>
        </authorList>
    </citation>
    <scope>NUCLEOTIDE SEQUENCE [LARGE SCALE GENOMIC DNA]</scope>
    <source>
        <strain evidence="3 4">CCMP2467</strain>
    </source>
</reference>
<dbReference type="SUPFAM" id="SSF52151">
    <property type="entry name" value="FabD/lysophospholipase-like"/>
    <property type="match status" value="1"/>
</dbReference>
<dbReference type="PANTHER" id="PTHR32176:SF92">
    <property type="entry name" value="XYLOSE ISOMERASE"/>
    <property type="match status" value="1"/>
</dbReference>
<evidence type="ECO:0000313" key="3">
    <source>
        <dbReference type="EMBL" id="OLQ09026.1"/>
    </source>
</evidence>